<dbReference type="Proteomes" id="UP000199478">
    <property type="component" value="Unassembled WGS sequence"/>
</dbReference>
<accession>A0A1I6GXN6</accession>
<dbReference type="AlphaFoldDB" id="A0A1I6GXN6"/>
<organism evidence="1 2">
    <name type="scientific">Yoonia tamlensis</name>
    <dbReference type="NCBI Taxonomy" id="390270"/>
    <lineage>
        <taxon>Bacteria</taxon>
        <taxon>Pseudomonadati</taxon>
        <taxon>Pseudomonadota</taxon>
        <taxon>Alphaproteobacteria</taxon>
        <taxon>Rhodobacterales</taxon>
        <taxon>Paracoccaceae</taxon>
        <taxon>Yoonia</taxon>
    </lineage>
</organism>
<proteinExistence type="predicted"/>
<dbReference type="RefSeq" id="WP_090200030.1">
    <property type="nucleotide sequence ID" value="NZ_FOYP01000001.1"/>
</dbReference>
<dbReference type="STRING" id="390270.SAMN04488005_2314"/>
<keyword evidence="2" id="KW-1185">Reference proteome</keyword>
<evidence type="ECO:0000313" key="1">
    <source>
        <dbReference type="EMBL" id="SFR46995.1"/>
    </source>
</evidence>
<evidence type="ECO:0000313" key="2">
    <source>
        <dbReference type="Proteomes" id="UP000199478"/>
    </source>
</evidence>
<protein>
    <submittedName>
        <fullName evidence="1">Uncharacterized protein</fullName>
    </submittedName>
</protein>
<reference evidence="2" key="1">
    <citation type="submission" date="2016-10" db="EMBL/GenBank/DDBJ databases">
        <authorList>
            <person name="Varghese N."/>
            <person name="Submissions S."/>
        </authorList>
    </citation>
    <scope>NUCLEOTIDE SEQUENCE [LARGE SCALE GENOMIC DNA]</scope>
    <source>
        <strain evidence="2">DSM 26879</strain>
    </source>
</reference>
<name>A0A1I6GXN6_9RHOB</name>
<gene>
    <name evidence="1" type="ORF">SAMN04488005_2314</name>
</gene>
<dbReference type="EMBL" id="FOYP01000001">
    <property type="protein sequence ID" value="SFR46995.1"/>
    <property type="molecule type" value="Genomic_DNA"/>
</dbReference>
<sequence length="108" mass="11893">MASAVEGRAISITQGNVDNNHIPITYIKELFPSDCFGGESRTSIGKLIQVALDGVGTFDTDIATSKNILRIRQSDAIKTFYKLNNAKHGTRLFFEKTSPRAFRVTAID</sequence>
<dbReference type="OrthoDB" id="9803913at2"/>